<evidence type="ECO:0000313" key="3">
    <source>
        <dbReference type="EMBL" id="KAF9439584.1"/>
    </source>
</evidence>
<dbReference type="SUPFAM" id="SSF110921">
    <property type="entry name" value="2-isopropylmalate synthase LeuA, allosteric (dimerisation) domain"/>
    <property type="match status" value="1"/>
</dbReference>
<feature type="non-terminal residue" evidence="3">
    <location>
        <position position="1"/>
    </location>
</feature>
<dbReference type="GO" id="GO:0003852">
    <property type="term" value="F:2-isopropylmalate synthase activity"/>
    <property type="evidence" value="ECO:0007669"/>
    <property type="project" value="InterPro"/>
</dbReference>
<dbReference type="InterPro" id="IPR013709">
    <property type="entry name" value="2-isopropylmalate_synth_dimer"/>
</dbReference>
<accession>A0A9P6BVC5</accession>
<keyword evidence="1" id="KW-0808">Transferase</keyword>
<dbReference type="AlphaFoldDB" id="A0A9P6BVC5"/>
<feature type="domain" description="2-isopropylmalate synthase LeuA allosteric (dimerisation)" evidence="2">
    <location>
        <begin position="14"/>
        <end position="114"/>
    </location>
</feature>
<name>A0A9P6BVC5_9AGAR</name>
<organism evidence="3 4">
    <name type="scientific">Macrolepiota fuliginosa MF-IS2</name>
    <dbReference type="NCBI Taxonomy" id="1400762"/>
    <lineage>
        <taxon>Eukaryota</taxon>
        <taxon>Fungi</taxon>
        <taxon>Dikarya</taxon>
        <taxon>Basidiomycota</taxon>
        <taxon>Agaricomycotina</taxon>
        <taxon>Agaricomycetes</taxon>
        <taxon>Agaricomycetidae</taxon>
        <taxon>Agaricales</taxon>
        <taxon>Agaricineae</taxon>
        <taxon>Agaricaceae</taxon>
        <taxon>Macrolepiota</taxon>
    </lineage>
</organism>
<dbReference type="PANTHER" id="PTHR46911">
    <property type="match status" value="1"/>
</dbReference>
<evidence type="ECO:0000259" key="2">
    <source>
        <dbReference type="Pfam" id="PF08502"/>
    </source>
</evidence>
<keyword evidence="4" id="KW-1185">Reference proteome</keyword>
<sequence length="283" mass="30186">TLTPPDEDQSFIRVEADIIIDGTLRTIHGNGFGIVFAVLDALKSDLNLALTIGESAVQTINAGHHSDVKCVTFVELSLEGTTPSKSGASSTWGIGISSEVATSKCRAIISAANCIGGDRALTSIPRCGDSKTSSGAWLQGVKSRAGRLLSYAYDSNNIPMYYQYDQPPQRGFGWDIDIMAQGLPGTIDTSEPVSYRGGPNDNKGKYQGGGSNCYTIKYKFCAHTFSTIQIVEEVPIPVAPPPKVEPSLAPLPTENPPAVEENIFTGLDTLNNCIILTNDVEDN</sequence>
<dbReference type="GO" id="GO:0005739">
    <property type="term" value="C:mitochondrion"/>
    <property type="evidence" value="ECO:0007669"/>
    <property type="project" value="TreeGrafter"/>
</dbReference>
<dbReference type="GO" id="GO:0009098">
    <property type="term" value="P:L-leucine biosynthetic process"/>
    <property type="evidence" value="ECO:0007669"/>
    <property type="project" value="InterPro"/>
</dbReference>
<gene>
    <name evidence="3" type="ORF">P691DRAFT_833962</name>
</gene>
<protein>
    <recommendedName>
        <fullName evidence="2">2-isopropylmalate synthase LeuA allosteric (dimerisation) domain-containing protein</fullName>
    </recommendedName>
</protein>
<dbReference type="Gene3D" id="3.30.160.270">
    <property type="match status" value="1"/>
</dbReference>
<reference evidence="3" key="1">
    <citation type="submission" date="2020-11" db="EMBL/GenBank/DDBJ databases">
        <authorList>
            <consortium name="DOE Joint Genome Institute"/>
            <person name="Ahrendt S."/>
            <person name="Riley R."/>
            <person name="Andreopoulos W."/>
            <person name="Labutti K."/>
            <person name="Pangilinan J."/>
            <person name="Ruiz-Duenas F.J."/>
            <person name="Barrasa J.M."/>
            <person name="Sanchez-Garcia M."/>
            <person name="Camarero S."/>
            <person name="Miyauchi S."/>
            <person name="Serrano A."/>
            <person name="Linde D."/>
            <person name="Babiker R."/>
            <person name="Drula E."/>
            <person name="Ayuso-Fernandez I."/>
            <person name="Pacheco R."/>
            <person name="Padilla G."/>
            <person name="Ferreira P."/>
            <person name="Barriuso J."/>
            <person name="Kellner H."/>
            <person name="Castanera R."/>
            <person name="Alfaro M."/>
            <person name="Ramirez L."/>
            <person name="Pisabarro A.G."/>
            <person name="Kuo A."/>
            <person name="Tritt A."/>
            <person name="Lipzen A."/>
            <person name="He G."/>
            <person name="Yan M."/>
            <person name="Ng V."/>
            <person name="Cullen D."/>
            <person name="Martin F."/>
            <person name="Rosso M.-N."/>
            <person name="Henrissat B."/>
            <person name="Hibbett D."/>
            <person name="Martinez A.T."/>
            <person name="Grigoriev I.V."/>
        </authorList>
    </citation>
    <scope>NUCLEOTIDE SEQUENCE</scope>
    <source>
        <strain evidence="3">MF-IS2</strain>
    </source>
</reference>
<dbReference type="InterPro" id="IPR036230">
    <property type="entry name" value="LeuA_allosteric_dom_sf"/>
</dbReference>
<evidence type="ECO:0000313" key="4">
    <source>
        <dbReference type="Proteomes" id="UP000807342"/>
    </source>
</evidence>
<comment type="caution">
    <text evidence="3">The sequence shown here is derived from an EMBL/GenBank/DDBJ whole genome shotgun (WGS) entry which is preliminary data.</text>
</comment>
<dbReference type="OrthoDB" id="418791at2759"/>
<dbReference type="Pfam" id="PF08502">
    <property type="entry name" value="LeuA_dimer"/>
    <property type="match status" value="1"/>
</dbReference>
<dbReference type="EMBL" id="MU153896">
    <property type="protein sequence ID" value="KAF9439584.1"/>
    <property type="molecule type" value="Genomic_DNA"/>
</dbReference>
<dbReference type="Proteomes" id="UP000807342">
    <property type="component" value="Unassembled WGS sequence"/>
</dbReference>
<proteinExistence type="predicted"/>
<evidence type="ECO:0000256" key="1">
    <source>
        <dbReference type="ARBA" id="ARBA00022679"/>
    </source>
</evidence>
<dbReference type="PANTHER" id="PTHR46911:SF1">
    <property type="entry name" value="2-ISOPROPYLMALATE SYNTHASE"/>
    <property type="match status" value="1"/>
</dbReference>